<reference evidence="8" key="1">
    <citation type="journal article" date="2010" name="ISME J.">
        <title>Metagenome of the Mediterranean deep chlorophyll maximum studied by direct and fosmid library 454 pyrosequencing.</title>
        <authorList>
            <person name="Ghai R."/>
            <person name="Martin-Cuadrado A.B."/>
            <person name="Molto A.G."/>
            <person name="Heredia I.G."/>
            <person name="Cabrera R."/>
            <person name="Martin J."/>
            <person name="Verdu M."/>
            <person name="Deschamps P."/>
            <person name="Moreira D."/>
            <person name="Lopez-Garcia P."/>
            <person name="Mira A."/>
            <person name="Rodriguez-Valera F."/>
        </authorList>
    </citation>
    <scope>NUCLEOTIDE SEQUENCE</scope>
</reference>
<dbReference type="Gene3D" id="3.40.630.10">
    <property type="entry name" value="Zn peptidases"/>
    <property type="match status" value="1"/>
</dbReference>
<evidence type="ECO:0000256" key="2">
    <source>
        <dbReference type="ARBA" id="ARBA00005988"/>
    </source>
</evidence>
<comment type="cofactor">
    <cofactor evidence="1">
        <name>Zn(2+)</name>
        <dbReference type="ChEBI" id="CHEBI:29105"/>
    </cofactor>
</comment>
<dbReference type="Pfam" id="PF00246">
    <property type="entry name" value="Peptidase_M14"/>
    <property type="match status" value="1"/>
</dbReference>
<accession>D6PCE3</accession>
<comment type="similarity">
    <text evidence="2">Belongs to the peptidase M14 family.</text>
</comment>
<evidence type="ECO:0000313" key="8">
    <source>
        <dbReference type="EMBL" id="ADD93394.1"/>
    </source>
</evidence>
<protein>
    <submittedName>
        <fullName evidence="8">Zinc carboxypeptidase</fullName>
    </submittedName>
</protein>
<dbReference type="PANTHER" id="PTHR11705">
    <property type="entry name" value="PROTEASE FAMILY M14 CARBOXYPEPTIDASE A,B"/>
    <property type="match status" value="1"/>
</dbReference>
<evidence type="ECO:0000256" key="3">
    <source>
        <dbReference type="ARBA" id="ARBA00022670"/>
    </source>
</evidence>
<dbReference type="GO" id="GO:0004181">
    <property type="term" value="F:metallocarboxypeptidase activity"/>
    <property type="evidence" value="ECO:0007669"/>
    <property type="project" value="InterPro"/>
</dbReference>
<evidence type="ECO:0000256" key="6">
    <source>
        <dbReference type="ARBA" id="ARBA00023049"/>
    </source>
</evidence>
<keyword evidence="8" id="KW-0121">Carboxypeptidase</keyword>
<proteinExistence type="inferred from homology"/>
<sequence length="660" mass="75779">MFFLPNAQPDVLDKKRFSFEIELEMNEKIPSPKTVLSYDLGSSFSLYSDVVSYFKSLSTSSGRVLYHEYGKTYEGRPLINLVISSEENIKNIDAIKHKHMQILQETESDQSHLKGQPIFTSFSYNIHGNEASSTEAAMQVAYRMAAAQDEETKEVLKNSIIIMYICINPDGRDRYVYWYKSMKRLKRPSMEPQDIEHMENWPGGRTNHYWFDINRDWVWQVHPEAKGLSHEYQKWLPQVHVDYHEQGYNNNYFTAPGTTPRNQLLPDSYERWSEVFGDANTVQFDKYQINYFTRDRFDFFYPGYGSSYPSVMGAIGMLTEQGGGSAGGRIVQTDDGFHLTLRQRIFDHYTTSIATIKTAVLHREKLLQYSKNALNPANSKSKIKAYFFSDRDVHSNDLVNVLIRNGIKLEQALNDFQISAALDYRSGRISKKVFSKGTYIVTTRQPKHLLINTIMERNLAIEDSVMYDMSTWSAPLAYNLNAYSTMDAFTVETKSIIQEINFKGLVINNEAQYAYVIDWSQRNAPQALAQLWAREYNVRSAFEPFIMGDKPFTAGSLIVLIGRNLHHKDRIDLEIKEIAQNAGVEIIGFNTGRVMTGMDLANGRNVPIKQPKVALLVEPPFSIYTAGQIYFYSIGKRVCQLIVLKLPHFSKVVLQNLEVL</sequence>
<dbReference type="InterPro" id="IPR000834">
    <property type="entry name" value="Peptidase_M14"/>
</dbReference>
<dbReference type="GO" id="GO:0005615">
    <property type="term" value="C:extracellular space"/>
    <property type="evidence" value="ECO:0007669"/>
    <property type="project" value="TreeGrafter"/>
</dbReference>
<evidence type="ECO:0000256" key="5">
    <source>
        <dbReference type="ARBA" id="ARBA00022833"/>
    </source>
</evidence>
<feature type="domain" description="Peptidase M14" evidence="7">
    <location>
        <begin position="52"/>
        <end position="221"/>
    </location>
</feature>
<dbReference type="AlphaFoldDB" id="D6PCE3"/>
<organism evidence="8">
    <name type="scientific">uncultured marine bacterium MedDCM-OCT-S01-C266</name>
    <dbReference type="NCBI Taxonomy" id="743047"/>
    <lineage>
        <taxon>Bacteria</taxon>
        <taxon>environmental samples</taxon>
    </lineage>
</organism>
<keyword evidence="4" id="KW-0378">Hydrolase</keyword>
<dbReference type="SUPFAM" id="SSF53187">
    <property type="entry name" value="Zn-dependent exopeptidases"/>
    <property type="match status" value="1"/>
</dbReference>
<dbReference type="PANTHER" id="PTHR11705:SF143">
    <property type="entry name" value="SLL0236 PROTEIN"/>
    <property type="match status" value="1"/>
</dbReference>
<name>D6PCE3_9BACT</name>
<dbReference type="EMBL" id="GU942980">
    <property type="protein sequence ID" value="ADD93394.1"/>
    <property type="molecule type" value="Genomic_DNA"/>
</dbReference>
<keyword evidence="3" id="KW-0645">Protease</keyword>
<keyword evidence="6" id="KW-0482">Metalloprotease</keyword>
<dbReference type="GO" id="GO:0006508">
    <property type="term" value="P:proteolysis"/>
    <property type="evidence" value="ECO:0007669"/>
    <property type="project" value="UniProtKB-KW"/>
</dbReference>
<keyword evidence="5" id="KW-0862">Zinc</keyword>
<evidence type="ECO:0000256" key="1">
    <source>
        <dbReference type="ARBA" id="ARBA00001947"/>
    </source>
</evidence>
<dbReference type="GO" id="GO:0008270">
    <property type="term" value="F:zinc ion binding"/>
    <property type="evidence" value="ECO:0007669"/>
    <property type="project" value="InterPro"/>
</dbReference>
<evidence type="ECO:0000256" key="4">
    <source>
        <dbReference type="ARBA" id="ARBA00022801"/>
    </source>
</evidence>
<evidence type="ECO:0000259" key="7">
    <source>
        <dbReference type="Pfam" id="PF00246"/>
    </source>
</evidence>